<dbReference type="EMBL" id="FNOK01000009">
    <property type="protein sequence ID" value="SDX26381.1"/>
    <property type="molecule type" value="Genomic_DNA"/>
</dbReference>
<protein>
    <recommendedName>
        <fullName evidence="3">Asp23/Gls24 family envelope stress response protein</fullName>
    </recommendedName>
</protein>
<accession>A0A1H3AA92</accession>
<keyword evidence="2" id="KW-1185">Reference proteome</keyword>
<dbReference type="STRING" id="418495.SAMN05216215_100949"/>
<dbReference type="Proteomes" id="UP000199529">
    <property type="component" value="Unassembled WGS sequence"/>
</dbReference>
<dbReference type="RefSeq" id="WP_093264945.1">
    <property type="nucleotide sequence ID" value="NZ_FNOK01000009.1"/>
</dbReference>
<sequence>MDDRSFDPDRALPCGRTDGMLLDFLADSAPPELAKHIPTCQDCQARLAELDSDWAPVRRTAHLPIESPHGLVERTLMAVRGVRGGRGAAPVELVQEGGKLRVSPQAVVLLTRRLCLELLAERPGVHLRGCVGDVDEVRVDLAVRYPLPAPELADAIHRELTAALGEALGAGAPQVWVRVVDVEPPRAG</sequence>
<evidence type="ECO:0008006" key="3">
    <source>
        <dbReference type="Google" id="ProtNLM"/>
    </source>
</evidence>
<name>A0A1H3AA92_9PSEU</name>
<dbReference type="OrthoDB" id="3628932at2"/>
<gene>
    <name evidence="1" type="ORF">SAMN05216215_100949</name>
</gene>
<dbReference type="AlphaFoldDB" id="A0A1H3AA92"/>
<proteinExistence type="predicted"/>
<organism evidence="1 2">
    <name type="scientific">Saccharopolyspora shandongensis</name>
    <dbReference type="NCBI Taxonomy" id="418495"/>
    <lineage>
        <taxon>Bacteria</taxon>
        <taxon>Bacillati</taxon>
        <taxon>Actinomycetota</taxon>
        <taxon>Actinomycetes</taxon>
        <taxon>Pseudonocardiales</taxon>
        <taxon>Pseudonocardiaceae</taxon>
        <taxon>Saccharopolyspora</taxon>
    </lineage>
</organism>
<reference evidence="2" key="1">
    <citation type="submission" date="2016-10" db="EMBL/GenBank/DDBJ databases">
        <authorList>
            <person name="Varghese N."/>
            <person name="Submissions S."/>
        </authorList>
    </citation>
    <scope>NUCLEOTIDE SEQUENCE [LARGE SCALE GENOMIC DNA]</scope>
    <source>
        <strain evidence="2">CGMCC 4.3530</strain>
    </source>
</reference>
<evidence type="ECO:0000313" key="2">
    <source>
        <dbReference type="Proteomes" id="UP000199529"/>
    </source>
</evidence>
<evidence type="ECO:0000313" key="1">
    <source>
        <dbReference type="EMBL" id="SDX26381.1"/>
    </source>
</evidence>